<dbReference type="Proteomes" id="UP000887574">
    <property type="component" value="Unplaced"/>
</dbReference>
<keyword evidence="1" id="KW-1185">Reference proteome</keyword>
<dbReference type="AlphaFoldDB" id="A0A915D9X2"/>
<reference evidence="2" key="1">
    <citation type="submission" date="2022-11" db="UniProtKB">
        <authorList>
            <consortium name="WormBaseParasite"/>
        </authorList>
    </citation>
    <scope>IDENTIFICATION</scope>
</reference>
<evidence type="ECO:0000313" key="2">
    <source>
        <dbReference type="WBParaSite" id="jg1739"/>
    </source>
</evidence>
<protein>
    <submittedName>
        <fullName evidence="2">Uncharacterized protein</fullName>
    </submittedName>
</protein>
<accession>A0A915D9X2</accession>
<dbReference type="WBParaSite" id="jg1739">
    <property type="protein sequence ID" value="jg1739"/>
    <property type="gene ID" value="jg1739"/>
</dbReference>
<sequence>MNGGGQELIYFGEASQGKIMGKSFSSLLIFGGKYFLKRANEGVEDKCCSTCPFNMFNVGDVLGERNNSWKWHDQGIDLLFGIHEQI</sequence>
<name>A0A915D9X2_9BILA</name>
<evidence type="ECO:0000313" key="1">
    <source>
        <dbReference type="Proteomes" id="UP000887574"/>
    </source>
</evidence>
<proteinExistence type="predicted"/>
<organism evidence="1 2">
    <name type="scientific">Ditylenchus dipsaci</name>
    <dbReference type="NCBI Taxonomy" id="166011"/>
    <lineage>
        <taxon>Eukaryota</taxon>
        <taxon>Metazoa</taxon>
        <taxon>Ecdysozoa</taxon>
        <taxon>Nematoda</taxon>
        <taxon>Chromadorea</taxon>
        <taxon>Rhabditida</taxon>
        <taxon>Tylenchina</taxon>
        <taxon>Tylenchomorpha</taxon>
        <taxon>Sphaerularioidea</taxon>
        <taxon>Anguinidae</taxon>
        <taxon>Anguininae</taxon>
        <taxon>Ditylenchus</taxon>
    </lineage>
</organism>